<evidence type="ECO:0000313" key="2">
    <source>
        <dbReference type="Proteomes" id="UP001497382"/>
    </source>
</evidence>
<dbReference type="EMBL" id="CAXIEN010000130">
    <property type="protein sequence ID" value="CAL1280338.1"/>
    <property type="molecule type" value="Genomic_DNA"/>
</dbReference>
<organism evidence="1 2">
    <name type="scientific">Larinioides sclopetarius</name>
    <dbReference type="NCBI Taxonomy" id="280406"/>
    <lineage>
        <taxon>Eukaryota</taxon>
        <taxon>Metazoa</taxon>
        <taxon>Ecdysozoa</taxon>
        <taxon>Arthropoda</taxon>
        <taxon>Chelicerata</taxon>
        <taxon>Arachnida</taxon>
        <taxon>Araneae</taxon>
        <taxon>Araneomorphae</taxon>
        <taxon>Entelegynae</taxon>
        <taxon>Araneoidea</taxon>
        <taxon>Araneidae</taxon>
        <taxon>Larinioides</taxon>
    </lineage>
</organism>
<reference evidence="1 2" key="1">
    <citation type="submission" date="2024-04" db="EMBL/GenBank/DDBJ databases">
        <authorList>
            <person name="Rising A."/>
            <person name="Reimegard J."/>
            <person name="Sonavane S."/>
            <person name="Akerstrom W."/>
            <person name="Nylinder S."/>
            <person name="Hedman E."/>
            <person name="Kallberg Y."/>
        </authorList>
    </citation>
    <scope>NUCLEOTIDE SEQUENCE [LARGE SCALE GENOMIC DNA]</scope>
</reference>
<keyword evidence="2" id="KW-1185">Reference proteome</keyword>
<gene>
    <name evidence="1" type="ORF">LARSCL_LOCUS10910</name>
</gene>
<comment type="caution">
    <text evidence="1">The sequence shown here is derived from an EMBL/GenBank/DDBJ whole genome shotgun (WGS) entry which is preliminary data.</text>
</comment>
<dbReference type="Proteomes" id="UP001497382">
    <property type="component" value="Unassembled WGS sequence"/>
</dbReference>
<proteinExistence type="predicted"/>
<dbReference type="AlphaFoldDB" id="A0AAV2ACR1"/>
<sequence>MTSASGEAFIARRAATGKDICQRERPEAFREELINLNRGFIECLEDHLEYDPAYDLPSILDDYEDNLRELLRTYPASNTESSEKTE</sequence>
<accession>A0AAV2ACR1</accession>
<evidence type="ECO:0000313" key="1">
    <source>
        <dbReference type="EMBL" id="CAL1280338.1"/>
    </source>
</evidence>
<name>A0AAV2ACR1_9ARAC</name>
<protein>
    <submittedName>
        <fullName evidence="1">Uncharacterized protein</fullName>
    </submittedName>
</protein>